<dbReference type="Pfam" id="PF00440">
    <property type="entry name" value="TetR_N"/>
    <property type="match status" value="1"/>
</dbReference>
<dbReference type="PRINTS" id="PR00455">
    <property type="entry name" value="HTHTETR"/>
</dbReference>
<name>A0A1A2P1B2_MYCSD</name>
<dbReference type="Gene3D" id="1.10.357.10">
    <property type="entry name" value="Tetracycline Repressor, domain 2"/>
    <property type="match status" value="1"/>
</dbReference>
<dbReference type="InterPro" id="IPR009057">
    <property type="entry name" value="Homeodomain-like_sf"/>
</dbReference>
<proteinExistence type="predicted"/>
<sequence length="201" mass="21560">MKHATRAEQRAATRQALVAAAVEQLRNEGVAAVTTRRVAGAVNVSQSTVMYHFPSRDDLVTAAVAQLAVELANQARVHFEETAATAALDLSGFLDLIWREFTTPQALSVAQLWAACWTDPQVAETVKSLEQHIFRLAVASAEALPAPAPGFSAVDYMDTVMVVVRGLVISIPVWGLDFISAHWEVSKANLLRAAGVPAEGD</sequence>
<evidence type="ECO:0000256" key="4">
    <source>
        <dbReference type="PROSITE-ProRule" id="PRU00335"/>
    </source>
</evidence>
<keyword evidence="2 4" id="KW-0238">DNA-binding</keyword>
<evidence type="ECO:0000313" key="7">
    <source>
        <dbReference type="Proteomes" id="UP000093943"/>
    </source>
</evidence>
<dbReference type="PANTHER" id="PTHR30055:SF234">
    <property type="entry name" value="HTH-TYPE TRANSCRIPTIONAL REGULATOR BETI"/>
    <property type="match status" value="1"/>
</dbReference>
<organism evidence="6 7">
    <name type="scientific">Mycolicibacter sinensis (strain JDM601)</name>
    <name type="common">Mycobacterium sinense</name>
    <dbReference type="NCBI Taxonomy" id="875328"/>
    <lineage>
        <taxon>Bacteria</taxon>
        <taxon>Bacillati</taxon>
        <taxon>Actinomycetota</taxon>
        <taxon>Actinomycetes</taxon>
        <taxon>Mycobacteriales</taxon>
        <taxon>Mycobacteriaceae</taxon>
        <taxon>Mycolicibacter</taxon>
    </lineage>
</organism>
<dbReference type="InterPro" id="IPR001647">
    <property type="entry name" value="HTH_TetR"/>
</dbReference>
<evidence type="ECO:0000256" key="2">
    <source>
        <dbReference type="ARBA" id="ARBA00023125"/>
    </source>
</evidence>
<dbReference type="RefSeq" id="WP_064920215.1">
    <property type="nucleotide sequence ID" value="NZ_LZJK01000022.1"/>
</dbReference>
<dbReference type="GO" id="GO:0003700">
    <property type="term" value="F:DNA-binding transcription factor activity"/>
    <property type="evidence" value="ECO:0007669"/>
    <property type="project" value="TreeGrafter"/>
</dbReference>
<reference evidence="7" key="1">
    <citation type="submission" date="2016-06" db="EMBL/GenBank/DDBJ databases">
        <authorList>
            <person name="Sutton G."/>
            <person name="Brinkac L."/>
            <person name="Sanka R."/>
            <person name="Adams M."/>
            <person name="Lau E."/>
            <person name="Sam S."/>
            <person name="Sreng N."/>
            <person name="Him V."/>
            <person name="Kerleguer A."/>
            <person name="Cheng S."/>
        </authorList>
    </citation>
    <scope>NUCLEOTIDE SEQUENCE [LARGE SCALE GENOMIC DNA]</scope>
    <source>
        <strain evidence="7">E1876</strain>
    </source>
</reference>
<dbReference type="OrthoDB" id="4538622at2"/>
<dbReference type="PANTHER" id="PTHR30055">
    <property type="entry name" value="HTH-TYPE TRANSCRIPTIONAL REGULATOR RUTR"/>
    <property type="match status" value="1"/>
</dbReference>
<evidence type="ECO:0000313" key="6">
    <source>
        <dbReference type="EMBL" id="OBI34589.1"/>
    </source>
</evidence>
<dbReference type="InterPro" id="IPR050109">
    <property type="entry name" value="HTH-type_TetR-like_transc_reg"/>
</dbReference>
<dbReference type="PROSITE" id="PS50977">
    <property type="entry name" value="HTH_TETR_2"/>
    <property type="match status" value="1"/>
</dbReference>
<protein>
    <recommendedName>
        <fullName evidence="5">HTH tetR-type domain-containing protein</fullName>
    </recommendedName>
</protein>
<feature type="domain" description="HTH tetR-type" evidence="5">
    <location>
        <begin position="11"/>
        <end position="71"/>
    </location>
</feature>
<accession>A0A1A2P1B2</accession>
<comment type="caution">
    <text evidence="6">The sequence shown here is derived from an EMBL/GenBank/DDBJ whole genome shotgun (WGS) entry which is preliminary data.</text>
</comment>
<keyword evidence="3" id="KW-0804">Transcription</keyword>
<keyword evidence="1" id="KW-0805">Transcription regulation</keyword>
<evidence type="ECO:0000256" key="1">
    <source>
        <dbReference type="ARBA" id="ARBA00023015"/>
    </source>
</evidence>
<dbReference type="Proteomes" id="UP000093943">
    <property type="component" value="Unassembled WGS sequence"/>
</dbReference>
<dbReference type="AlphaFoldDB" id="A0A1A2P1B2"/>
<dbReference type="GO" id="GO:0000976">
    <property type="term" value="F:transcription cis-regulatory region binding"/>
    <property type="evidence" value="ECO:0007669"/>
    <property type="project" value="TreeGrafter"/>
</dbReference>
<gene>
    <name evidence="6" type="ORF">A5710_01195</name>
</gene>
<evidence type="ECO:0000259" key="5">
    <source>
        <dbReference type="PROSITE" id="PS50977"/>
    </source>
</evidence>
<feature type="DNA-binding region" description="H-T-H motif" evidence="4">
    <location>
        <begin position="34"/>
        <end position="53"/>
    </location>
</feature>
<dbReference type="EMBL" id="LZKG01000002">
    <property type="protein sequence ID" value="OBI34589.1"/>
    <property type="molecule type" value="Genomic_DNA"/>
</dbReference>
<dbReference type="SUPFAM" id="SSF46689">
    <property type="entry name" value="Homeodomain-like"/>
    <property type="match status" value="1"/>
</dbReference>
<evidence type="ECO:0000256" key="3">
    <source>
        <dbReference type="ARBA" id="ARBA00023163"/>
    </source>
</evidence>